<dbReference type="KEGG" id="fpf:DCC35_10400"/>
<keyword evidence="3" id="KW-1185">Reference proteome</keyword>
<dbReference type="AlphaFoldDB" id="A0A4D7JSN9"/>
<feature type="domain" description="Uracil-DNA glycosylase-like" evidence="1">
    <location>
        <begin position="48"/>
        <end position="218"/>
    </location>
</feature>
<dbReference type="Proteomes" id="UP000298616">
    <property type="component" value="Chromosome"/>
</dbReference>
<dbReference type="InterPro" id="IPR005122">
    <property type="entry name" value="Uracil-DNA_glycosylase-like"/>
</dbReference>
<evidence type="ECO:0000259" key="1">
    <source>
        <dbReference type="Pfam" id="PF03167"/>
    </source>
</evidence>
<dbReference type="RefSeq" id="WP_137090711.1">
    <property type="nucleotide sequence ID" value="NZ_CP028923.1"/>
</dbReference>
<dbReference type="EMBL" id="CP028923">
    <property type="protein sequence ID" value="QCK15126.1"/>
    <property type="molecule type" value="Genomic_DNA"/>
</dbReference>
<dbReference type="SUPFAM" id="SSF52141">
    <property type="entry name" value="Uracil-DNA glycosylase-like"/>
    <property type="match status" value="1"/>
</dbReference>
<accession>A0A4D7JSN9</accession>
<dbReference type="OrthoDB" id="7107805at2"/>
<proteinExistence type="predicted"/>
<dbReference type="Gene3D" id="3.40.470.10">
    <property type="entry name" value="Uracil-DNA glycosylase-like domain"/>
    <property type="match status" value="1"/>
</dbReference>
<dbReference type="InterPro" id="IPR036895">
    <property type="entry name" value="Uracil-DNA_glycosylase-like_sf"/>
</dbReference>
<reference evidence="2 3" key="1">
    <citation type="submission" date="2018-04" db="EMBL/GenBank/DDBJ databases">
        <title>Complete genome uncultured novel isolate.</title>
        <authorList>
            <person name="Merlino G."/>
        </authorList>
    </citation>
    <scope>NUCLEOTIDE SEQUENCE [LARGE SCALE GENOMIC DNA]</scope>
    <source>
        <strain evidence="3">R1DC9</strain>
    </source>
</reference>
<evidence type="ECO:0000313" key="2">
    <source>
        <dbReference type="EMBL" id="QCK15126.1"/>
    </source>
</evidence>
<evidence type="ECO:0000313" key="3">
    <source>
        <dbReference type="Proteomes" id="UP000298616"/>
    </source>
</evidence>
<protein>
    <submittedName>
        <fullName evidence="2">DUF4918 domain-containing protein</fullName>
    </submittedName>
</protein>
<sequence>MNNKLLFEYHKELKEKFPTDKIDSSINVLDPYEDDKTIENIEIFFDKYYKDKEHRTVILGINPGRFGAGVTGIPFTDPIYMDSELGIPNNYNKRHELSSQYIYQMISDYGGPEKYYGDVVVSAVSPLGFEKDGKNLNYYDDKNLKSLIYDYSVHQLKKLIAIVGPQKSIISLGGGKNQKYLEDLNKKEQLAEEIVALPHPRYIMQYKRRYLKDYTSHYINTISSVVDKNRSV</sequence>
<name>A0A4D7JSN9_9BACT</name>
<dbReference type="Pfam" id="PF03167">
    <property type="entry name" value="UDG"/>
    <property type="match status" value="1"/>
</dbReference>
<gene>
    <name evidence="2" type="ORF">DCC35_10400</name>
</gene>
<organism evidence="2 3">
    <name type="scientific">Mangrovivirga cuniculi</name>
    <dbReference type="NCBI Taxonomy" id="2715131"/>
    <lineage>
        <taxon>Bacteria</taxon>
        <taxon>Pseudomonadati</taxon>
        <taxon>Bacteroidota</taxon>
        <taxon>Cytophagia</taxon>
        <taxon>Cytophagales</taxon>
        <taxon>Mangrovivirgaceae</taxon>
        <taxon>Mangrovivirga</taxon>
    </lineage>
</organism>